<name>A0AAD7WUJ8_9TELE</name>
<evidence type="ECO:0000313" key="4">
    <source>
        <dbReference type="Proteomes" id="UP001221898"/>
    </source>
</evidence>
<dbReference type="InterPro" id="IPR043128">
    <property type="entry name" value="Rev_trsase/Diguanyl_cyclase"/>
</dbReference>
<organism evidence="3 4">
    <name type="scientific">Aldrovandia affinis</name>
    <dbReference type="NCBI Taxonomy" id="143900"/>
    <lineage>
        <taxon>Eukaryota</taxon>
        <taxon>Metazoa</taxon>
        <taxon>Chordata</taxon>
        <taxon>Craniata</taxon>
        <taxon>Vertebrata</taxon>
        <taxon>Euteleostomi</taxon>
        <taxon>Actinopterygii</taxon>
        <taxon>Neopterygii</taxon>
        <taxon>Teleostei</taxon>
        <taxon>Notacanthiformes</taxon>
        <taxon>Halosauridae</taxon>
        <taxon>Aldrovandia</taxon>
    </lineage>
</organism>
<accession>A0AAD7WUJ8</accession>
<dbReference type="InterPro" id="IPR041577">
    <property type="entry name" value="RT_RNaseH_2"/>
</dbReference>
<feature type="domain" description="Reverse transcriptase/retrotransposon-derived protein RNase H-like" evidence="2">
    <location>
        <begin position="63"/>
        <end position="112"/>
    </location>
</feature>
<gene>
    <name evidence="3" type="ORF">AAFF_G00210770</name>
</gene>
<dbReference type="SUPFAM" id="SSF56672">
    <property type="entry name" value="DNA/RNA polymerases"/>
    <property type="match status" value="1"/>
</dbReference>
<sequence>MRVPMGEQLDPTQRQDLLELVGRNWDVFLEEPAGTAPDNHGAQEKASPLTDMTRSRLPDKVVWTAETEKAFQALKGALCSGPMLVTPDFTKPLVVQSDASETGCTMAKARPEGRAAQISFATSYPLEVVIMDHLALGHPRGPLYALVPTDPFSIYGWAVAVRD</sequence>
<dbReference type="Pfam" id="PF17919">
    <property type="entry name" value="RT_RNaseH_2"/>
    <property type="match status" value="1"/>
</dbReference>
<proteinExistence type="predicted"/>
<feature type="region of interest" description="Disordered" evidence="1">
    <location>
        <begin position="31"/>
        <end position="52"/>
    </location>
</feature>
<protein>
    <recommendedName>
        <fullName evidence="2">Reverse transcriptase/retrotransposon-derived protein RNase H-like domain-containing protein</fullName>
    </recommendedName>
</protein>
<dbReference type="AlphaFoldDB" id="A0AAD7WUJ8"/>
<dbReference type="EMBL" id="JAINUG010000028">
    <property type="protein sequence ID" value="KAJ8410036.1"/>
    <property type="molecule type" value="Genomic_DNA"/>
</dbReference>
<dbReference type="InterPro" id="IPR043502">
    <property type="entry name" value="DNA/RNA_pol_sf"/>
</dbReference>
<evidence type="ECO:0000313" key="3">
    <source>
        <dbReference type="EMBL" id="KAJ8410036.1"/>
    </source>
</evidence>
<dbReference type="Proteomes" id="UP001221898">
    <property type="component" value="Unassembled WGS sequence"/>
</dbReference>
<reference evidence="3" key="1">
    <citation type="journal article" date="2023" name="Science">
        <title>Genome structures resolve the early diversification of teleost fishes.</title>
        <authorList>
            <person name="Parey E."/>
            <person name="Louis A."/>
            <person name="Montfort J."/>
            <person name="Bouchez O."/>
            <person name="Roques C."/>
            <person name="Iampietro C."/>
            <person name="Lluch J."/>
            <person name="Castinel A."/>
            <person name="Donnadieu C."/>
            <person name="Desvignes T."/>
            <person name="Floi Bucao C."/>
            <person name="Jouanno E."/>
            <person name="Wen M."/>
            <person name="Mejri S."/>
            <person name="Dirks R."/>
            <person name="Jansen H."/>
            <person name="Henkel C."/>
            <person name="Chen W.J."/>
            <person name="Zahm M."/>
            <person name="Cabau C."/>
            <person name="Klopp C."/>
            <person name="Thompson A.W."/>
            <person name="Robinson-Rechavi M."/>
            <person name="Braasch I."/>
            <person name="Lecointre G."/>
            <person name="Bobe J."/>
            <person name="Postlethwait J.H."/>
            <person name="Berthelot C."/>
            <person name="Roest Crollius H."/>
            <person name="Guiguen Y."/>
        </authorList>
    </citation>
    <scope>NUCLEOTIDE SEQUENCE</scope>
    <source>
        <strain evidence="3">NC1722</strain>
    </source>
</reference>
<evidence type="ECO:0000259" key="2">
    <source>
        <dbReference type="Pfam" id="PF17919"/>
    </source>
</evidence>
<dbReference type="Gene3D" id="3.30.70.270">
    <property type="match status" value="1"/>
</dbReference>
<keyword evidence="4" id="KW-1185">Reference proteome</keyword>
<comment type="caution">
    <text evidence="3">The sequence shown here is derived from an EMBL/GenBank/DDBJ whole genome shotgun (WGS) entry which is preliminary data.</text>
</comment>
<evidence type="ECO:0000256" key="1">
    <source>
        <dbReference type="SAM" id="MobiDB-lite"/>
    </source>
</evidence>